<protein>
    <submittedName>
        <fullName evidence="2">Uncharacterized protein</fullName>
    </submittedName>
</protein>
<accession>A0AB39MIV6</accession>
<dbReference type="EMBL" id="CP163431">
    <property type="protein sequence ID" value="XDQ06325.1"/>
    <property type="molecule type" value="Genomic_DNA"/>
</dbReference>
<sequence>MTPNTAAVVDSLPDDVGQALRPASWAQPSRGERLDLAHRPTGSVLDGTAAGEET</sequence>
<dbReference type="AlphaFoldDB" id="A0AB39MIV6"/>
<reference evidence="2" key="1">
    <citation type="submission" date="2024-07" db="EMBL/GenBank/DDBJ databases">
        <authorList>
            <person name="Yu S.T."/>
        </authorList>
    </citation>
    <scope>NUCLEOTIDE SEQUENCE</scope>
    <source>
        <strain evidence="2">R08</strain>
    </source>
</reference>
<organism evidence="2">
    <name type="scientific">Streptomyces sp. R08</name>
    <dbReference type="NCBI Taxonomy" id="3238624"/>
    <lineage>
        <taxon>Bacteria</taxon>
        <taxon>Bacillati</taxon>
        <taxon>Actinomycetota</taxon>
        <taxon>Actinomycetes</taxon>
        <taxon>Kitasatosporales</taxon>
        <taxon>Streptomycetaceae</taxon>
        <taxon>Streptomyces</taxon>
    </lineage>
</organism>
<proteinExistence type="predicted"/>
<evidence type="ECO:0000256" key="1">
    <source>
        <dbReference type="SAM" id="MobiDB-lite"/>
    </source>
</evidence>
<gene>
    <name evidence="2" type="ORF">AB5J58_41900</name>
</gene>
<feature type="region of interest" description="Disordered" evidence="1">
    <location>
        <begin position="22"/>
        <end position="54"/>
    </location>
</feature>
<name>A0AB39MIV6_9ACTN</name>
<dbReference type="RefSeq" id="WP_369191299.1">
    <property type="nucleotide sequence ID" value="NZ_CP163431.1"/>
</dbReference>
<evidence type="ECO:0000313" key="2">
    <source>
        <dbReference type="EMBL" id="XDQ06325.1"/>
    </source>
</evidence>